<evidence type="ECO:0000313" key="3">
    <source>
        <dbReference type="Proteomes" id="UP000620366"/>
    </source>
</evidence>
<feature type="transmembrane region" description="Helical" evidence="1">
    <location>
        <begin position="93"/>
        <end position="114"/>
    </location>
</feature>
<dbReference type="EMBL" id="JACRSP010000002">
    <property type="protein sequence ID" value="MBC8536369.1"/>
    <property type="molecule type" value="Genomic_DNA"/>
</dbReference>
<dbReference type="NCBIfam" id="TIGR02839">
    <property type="entry name" value="spore_V_AE"/>
    <property type="match status" value="1"/>
</dbReference>
<dbReference type="AlphaFoldDB" id="A0A926DFJ5"/>
<protein>
    <submittedName>
        <fullName evidence="2">Stage V sporulation protein AE</fullName>
    </submittedName>
</protein>
<comment type="caution">
    <text evidence="2">The sequence shown here is derived from an EMBL/GenBank/DDBJ whole genome shotgun (WGS) entry which is preliminary data.</text>
</comment>
<name>A0A926DFJ5_9FIRM</name>
<proteinExistence type="predicted"/>
<reference evidence="2" key="1">
    <citation type="submission" date="2020-08" db="EMBL/GenBank/DDBJ databases">
        <title>Genome public.</title>
        <authorList>
            <person name="Liu C."/>
            <person name="Sun Q."/>
        </authorList>
    </citation>
    <scope>NUCLEOTIDE SEQUENCE</scope>
    <source>
        <strain evidence="2">BX7</strain>
    </source>
</reference>
<dbReference type="InterPro" id="IPR005562">
    <property type="entry name" value="SpoVA"/>
</dbReference>
<accession>A0A926DFJ5</accession>
<feature type="transmembrane region" description="Helical" evidence="1">
    <location>
        <begin position="5"/>
        <end position="23"/>
    </location>
</feature>
<dbReference type="PANTHER" id="PTHR38450">
    <property type="entry name" value="STAGE V SPORULATION PROTEIN AC-RELATED"/>
    <property type="match status" value="1"/>
</dbReference>
<dbReference type="InterPro" id="IPR014204">
    <property type="entry name" value="Spore_V_AE"/>
</dbReference>
<feature type="transmembrane region" description="Helical" evidence="1">
    <location>
        <begin position="29"/>
        <end position="49"/>
    </location>
</feature>
<evidence type="ECO:0000313" key="2">
    <source>
        <dbReference type="EMBL" id="MBC8536369.1"/>
    </source>
</evidence>
<dbReference type="Pfam" id="PF03862">
    <property type="entry name" value="SpoVAC_SpoVAEB"/>
    <property type="match status" value="1"/>
</dbReference>
<organism evidence="2 3">
    <name type="scientific">Feifania hominis</name>
    <dbReference type="NCBI Taxonomy" id="2763660"/>
    <lineage>
        <taxon>Bacteria</taxon>
        <taxon>Bacillati</taxon>
        <taxon>Bacillota</taxon>
        <taxon>Clostridia</taxon>
        <taxon>Eubacteriales</taxon>
        <taxon>Feifaniaceae</taxon>
        <taxon>Feifania</taxon>
    </lineage>
</organism>
<gene>
    <name evidence="2" type="primary">spoVAE</name>
    <name evidence="2" type="ORF">H8695_06640</name>
</gene>
<dbReference type="Proteomes" id="UP000620366">
    <property type="component" value="Unassembled WGS sequence"/>
</dbReference>
<sequence length="120" mass="12279">MFAEFVKTFVVGGLICVVGQLLIDLTKLTPARIVVLFVTAGVILTGVGVYPKLVEYAGCGATVPIVGFGYLLATGTKQAIAEMGLMGAMTGGVTAAAGGITAAVFFGYLFALLCRPAEKK</sequence>
<feature type="transmembrane region" description="Helical" evidence="1">
    <location>
        <begin position="56"/>
        <end position="73"/>
    </location>
</feature>
<evidence type="ECO:0000256" key="1">
    <source>
        <dbReference type="SAM" id="Phobius"/>
    </source>
</evidence>
<dbReference type="PANTHER" id="PTHR38450:SF2">
    <property type="entry name" value="STAGE V SPORULATION PROTEIN AEB"/>
    <property type="match status" value="1"/>
</dbReference>
<keyword evidence="1" id="KW-0472">Membrane</keyword>
<keyword evidence="3" id="KW-1185">Reference proteome</keyword>
<keyword evidence="1" id="KW-0812">Transmembrane</keyword>
<keyword evidence="1" id="KW-1133">Transmembrane helix</keyword>